<dbReference type="Gene3D" id="3.30.390.60">
    <property type="entry name" value="Heat-inducible transcription repressor hrca homolog, domain 3"/>
    <property type="match status" value="1"/>
</dbReference>
<dbReference type="InterPro" id="IPR023120">
    <property type="entry name" value="WHTH_transcript_rep_HrcA_IDD"/>
</dbReference>
<dbReference type="InterPro" id="IPR036388">
    <property type="entry name" value="WH-like_DNA-bd_sf"/>
</dbReference>
<evidence type="ECO:0000313" key="9">
    <source>
        <dbReference type="Proteomes" id="UP000260773"/>
    </source>
</evidence>
<keyword evidence="4 5" id="KW-0804">Transcription</keyword>
<dbReference type="EMBL" id="QVFD01000002">
    <property type="protein sequence ID" value="RGC50471.1"/>
    <property type="molecule type" value="Genomic_DNA"/>
</dbReference>
<comment type="function">
    <text evidence="5">Negative regulator of class I heat shock genes (grpE-dnaK-dnaJ and groELS operons). Prevents heat-shock induction of these operons.</text>
</comment>
<dbReference type="SUPFAM" id="SSF46785">
    <property type="entry name" value="Winged helix' DNA-binding domain"/>
    <property type="match status" value="1"/>
</dbReference>
<dbReference type="PANTHER" id="PTHR34824">
    <property type="entry name" value="HEAT-INDUCIBLE TRANSCRIPTION REPRESSOR HRCA"/>
    <property type="match status" value="1"/>
</dbReference>
<dbReference type="InterPro" id="IPR036390">
    <property type="entry name" value="WH_DNA-bd_sf"/>
</dbReference>
<dbReference type="Proteomes" id="UP000261231">
    <property type="component" value="Unassembled WGS sequence"/>
</dbReference>
<evidence type="ECO:0000256" key="3">
    <source>
        <dbReference type="ARBA" id="ARBA00023016"/>
    </source>
</evidence>
<dbReference type="PIRSF" id="PIRSF005485">
    <property type="entry name" value="HrcA"/>
    <property type="match status" value="1"/>
</dbReference>
<reference evidence="9 10" key="1">
    <citation type="submission" date="2018-08" db="EMBL/GenBank/DDBJ databases">
        <title>A genome reference for cultivated species of the human gut microbiota.</title>
        <authorList>
            <person name="Zou Y."/>
            <person name="Xue W."/>
            <person name="Luo G."/>
        </authorList>
    </citation>
    <scope>NUCLEOTIDE SEQUENCE [LARGE SCALE GENOMIC DNA]</scope>
    <source>
        <strain evidence="7 9">AF45-17</strain>
        <strain evidence="8 10">AM28-39</strain>
    </source>
</reference>
<proteinExistence type="inferred from homology"/>
<evidence type="ECO:0000313" key="8">
    <source>
        <dbReference type="EMBL" id="RGC50471.1"/>
    </source>
</evidence>
<dbReference type="AlphaFoldDB" id="A0A3E2TR04"/>
<protein>
    <recommendedName>
        <fullName evidence="5">Heat-inducible transcription repressor HrcA</fullName>
    </recommendedName>
</protein>
<dbReference type="NCBIfam" id="TIGR00331">
    <property type="entry name" value="hrcA"/>
    <property type="match status" value="1"/>
</dbReference>
<evidence type="ECO:0000256" key="4">
    <source>
        <dbReference type="ARBA" id="ARBA00023163"/>
    </source>
</evidence>
<accession>A0A3E2TR04</accession>
<feature type="domain" description="Heat-inducible transcription repressor HrcA C-terminal" evidence="6">
    <location>
        <begin position="102"/>
        <end position="325"/>
    </location>
</feature>
<keyword evidence="1 5" id="KW-0678">Repressor</keyword>
<keyword evidence="3 5" id="KW-0346">Stress response</keyword>
<dbReference type="Gene3D" id="3.30.450.40">
    <property type="match status" value="1"/>
</dbReference>
<dbReference type="GO" id="GO:0003677">
    <property type="term" value="F:DNA binding"/>
    <property type="evidence" value="ECO:0007669"/>
    <property type="project" value="InterPro"/>
</dbReference>
<dbReference type="OrthoDB" id="9783139at2"/>
<dbReference type="InterPro" id="IPR021153">
    <property type="entry name" value="HrcA_C"/>
</dbReference>
<evidence type="ECO:0000259" key="6">
    <source>
        <dbReference type="Pfam" id="PF01628"/>
    </source>
</evidence>
<evidence type="ECO:0000313" key="7">
    <source>
        <dbReference type="EMBL" id="RGB81040.1"/>
    </source>
</evidence>
<evidence type="ECO:0000256" key="5">
    <source>
        <dbReference type="HAMAP-Rule" id="MF_00081"/>
    </source>
</evidence>
<evidence type="ECO:0000256" key="2">
    <source>
        <dbReference type="ARBA" id="ARBA00023015"/>
    </source>
</evidence>
<dbReference type="InterPro" id="IPR002571">
    <property type="entry name" value="HrcA"/>
</dbReference>
<dbReference type="EMBL" id="QVEP01000007">
    <property type="protein sequence ID" value="RGB81040.1"/>
    <property type="molecule type" value="Genomic_DNA"/>
</dbReference>
<dbReference type="InterPro" id="IPR029016">
    <property type="entry name" value="GAF-like_dom_sf"/>
</dbReference>
<keyword evidence="2 5" id="KW-0805">Transcription regulation</keyword>
<dbReference type="GO" id="GO:0045892">
    <property type="term" value="P:negative regulation of DNA-templated transcription"/>
    <property type="evidence" value="ECO:0007669"/>
    <property type="project" value="UniProtKB-UniRule"/>
</dbReference>
<dbReference type="Pfam" id="PF01628">
    <property type="entry name" value="HrcA"/>
    <property type="match status" value="1"/>
</dbReference>
<dbReference type="Proteomes" id="UP000260773">
    <property type="component" value="Unassembled WGS sequence"/>
</dbReference>
<dbReference type="Gene3D" id="1.10.10.10">
    <property type="entry name" value="Winged helix-like DNA-binding domain superfamily/Winged helix DNA-binding domain"/>
    <property type="match status" value="1"/>
</dbReference>
<comment type="caution">
    <text evidence="7">The sequence shown here is derived from an EMBL/GenBank/DDBJ whole genome shotgun (WGS) entry which is preliminary data.</text>
</comment>
<evidence type="ECO:0000256" key="1">
    <source>
        <dbReference type="ARBA" id="ARBA00022491"/>
    </source>
</evidence>
<dbReference type="RefSeq" id="WP_015514602.1">
    <property type="nucleotide sequence ID" value="NZ_JAQDKA010000011.1"/>
</dbReference>
<dbReference type="PANTHER" id="PTHR34824:SF1">
    <property type="entry name" value="HEAT-INDUCIBLE TRANSCRIPTION REPRESSOR HRCA"/>
    <property type="match status" value="1"/>
</dbReference>
<name>A0A3E2TR04_9FIRM</name>
<evidence type="ECO:0000313" key="10">
    <source>
        <dbReference type="Proteomes" id="UP000261231"/>
    </source>
</evidence>
<comment type="similarity">
    <text evidence="5">Belongs to the HrcA family.</text>
</comment>
<dbReference type="HAMAP" id="MF_00081">
    <property type="entry name" value="HrcA"/>
    <property type="match status" value="1"/>
</dbReference>
<organism evidence="7 9">
    <name type="scientific">Coprococcus catus</name>
    <dbReference type="NCBI Taxonomy" id="116085"/>
    <lineage>
        <taxon>Bacteria</taxon>
        <taxon>Bacillati</taxon>
        <taxon>Bacillota</taxon>
        <taxon>Clostridia</taxon>
        <taxon>Lachnospirales</taxon>
        <taxon>Lachnospiraceae</taxon>
        <taxon>Coprococcus</taxon>
    </lineage>
</organism>
<keyword evidence="10" id="KW-1185">Reference proteome</keyword>
<gene>
    <name evidence="5 7" type="primary">hrcA</name>
    <name evidence="7" type="ORF">DW070_04400</name>
    <name evidence="8" type="ORF">DW747_03625</name>
</gene>
<sequence length="345" mass="39281">MELDERKIKILNAIIQTYLETGEPVGSRTISRFTDLKLSSATIRNEMSDLEEMGYILQPHTSAGRIPSDKGYRFYVDNLMKVKSEEVVRQNEMMVQKVDKLEQVLKQVVKLLATNTNYASLITAPQSQKNKLKFIQLTRVNEEQILAVMMLEGNIIKNKILTVDELVEEEEVVKLNLLLNTYLQGLSLQEINMELLQTMKRQAQGHRKIISDLIDTIVEAIQEEDDTEIYTSGTTNLLKYPELADREKAGQLLYTLEEKQGLNELITAGENDENKHGIQVYIGSESPVQSMKDCSIVTATYELEEGVQGTIGIIGPKRMDYKKVVNNLETVMTQLDTIFKKDKKE</sequence>
<dbReference type="SUPFAM" id="SSF55781">
    <property type="entry name" value="GAF domain-like"/>
    <property type="match status" value="1"/>
</dbReference>